<feature type="repeat" description="ANK" evidence="3">
    <location>
        <begin position="1127"/>
        <end position="1159"/>
    </location>
</feature>
<dbReference type="EMBL" id="LSBJ02000004">
    <property type="protein sequence ID" value="OAQ60036.1"/>
    <property type="molecule type" value="Genomic_DNA"/>
</dbReference>
<dbReference type="Gene3D" id="3.40.50.300">
    <property type="entry name" value="P-loop containing nucleotide triphosphate hydrolases"/>
    <property type="match status" value="1"/>
</dbReference>
<feature type="compositionally biased region" description="Basic and acidic residues" evidence="4">
    <location>
        <begin position="27"/>
        <end position="36"/>
    </location>
</feature>
<protein>
    <submittedName>
        <fullName evidence="7">Ankyrin repeats (3 copies) domain-containing protein</fullName>
    </submittedName>
</protein>
<evidence type="ECO:0000313" key="8">
    <source>
        <dbReference type="Proteomes" id="UP000078397"/>
    </source>
</evidence>
<dbReference type="PANTHER" id="PTHR24171">
    <property type="entry name" value="ANKYRIN REPEAT DOMAIN-CONTAINING PROTEIN 39-RELATED"/>
    <property type="match status" value="1"/>
</dbReference>
<dbReference type="Pfam" id="PF24883">
    <property type="entry name" value="NPHP3_N"/>
    <property type="match status" value="1"/>
</dbReference>
<dbReference type="Pfam" id="PF00023">
    <property type="entry name" value="Ank"/>
    <property type="match status" value="3"/>
</dbReference>
<organism evidence="7 8">
    <name type="scientific">Pochonia chlamydosporia 170</name>
    <dbReference type="NCBI Taxonomy" id="1380566"/>
    <lineage>
        <taxon>Eukaryota</taxon>
        <taxon>Fungi</taxon>
        <taxon>Dikarya</taxon>
        <taxon>Ascomycota</taxon>
        <taxon>Pezizomycotina</taxon>
        <taxon>Sordariomycetes</taxon>
        <taxon>Hypocreomycetidae</taxon>
        <taxon>Hypocreales</taxon>
        <taxon>Clavicipitaceae</taxon>
        <taxon>Pochonia</taxon>
    </lineage>
</organism>
<dbReference type="PROSITE" id="PS50088">
    <property type="entry name" value="ANK_REPEAT"/>
    <property type="match status" value="9"/>
</dbReference>
<sequence length="1294" mass="144527">MDQLAEGDDVVIPAAKRQKTTHLHLRGPRDESRDNPPRLSASDYTVAWICALHIELAAGRMMLDEEHEPIPHPPNDSNTYVLGRIWQHNVVIACLPAHQYGTNNSASVISNINRTFPSIRSCLLVGIGGGVPSRADVRLGDVVVGTRVMQYDFGKVISDGSLQKTAIPRMPPSSLGTVVSALRSKHELGHGQVASILQERLAMHADYRRPISPDRLFYATYIHELAMIDCDNCDHSKLVTRRQRTTEDAVIHYGGIASGNQVMKSAITRDRISRELDVICFEMEAAGIMDVLPCLTIRGICDYSDSHKSKEWQRYAAAAAAAYGREFLEILPVTDIDTSRANVPIIPQRTSQERRRRLLEALKFDQMDSRRLNIHKNHLETCQWFLDHPSYKSWLDQEQLVGHHGFLWIRGKPGAGKSTMMKFAYLNTKQNTGFGGKTLTASFFFNARGEGLAKSVTGMYRSLLYQLLVGFTDLQSVLEDPELPAPSQHGYPLSVLKELFHNAVSGLGQRSFTCFVDALDESDEQQIIDMVQYFEDLAQHATEQHIQLRVCFSSRHYPYIDVDLGLRLTLEEQPGHMEDMANYVKSRLRVKDSELFEELEPQILEKSAGVFLWVVLVVDILNKEIRGGRPTLKKSFAEIPSDLSELFKSILKRDSENMEDMQLSLLWLLLAQRPLEPKEYYHALWSGLALKGLADAGVPDVVSLHANERIDRYVTSSSKGLAEVTKSTPPIVQFIHESVRDFLIKDNGLQELWPHLGYHWQSLGHERLKLCCNYYLEQDIKFPSTRRRGGKGLMKNFAFLQYATLEIWHHAEAAADTVPQDKFLSCFSVTKWIKLFNWFQYFNVRKYSPNANLFYILAERGLPKLIHTRMKEDPSVHVAGERYKYPIFAALANSNGEAAAALLNAPSRFSGGEDITEGLKHRKDLDGYEQRTPLTWAVLKDRTSLVKLLLRAGVAVDEKDEMQETALQLASISGNEAVLMLLIEAGADVNMPDSKKTTSLIHAIVERNATGARLLIENGARVNESDDIGTVPLFSAIESGQTTIVSCLIKHGADIHTTHVYGKTPLTCAIRHNHIDIVELLINAGESVNRADGAERKPLICALDHADEAMARFLITSGADVNVKDSRGSSALLRAVQRGYYSLAMFLVERGADVNSDDDVGYTPLKWAVIRGSEEITSRLINSGADVNHRTSRGEYTALQRAVERGDEAITRLLLENGADTNIRTNTQTFPLHRALLLGHLGVANLLIDHGADVNARDGNGNSPLDWALLSKDRSIAERMVEKGAGSKFPQALG</sequence>
<dbReference type="STRING" id="1380566.A0A179F3P6"/>
<feature type="repeat" description="ANK" evidence="3">
    <location>
        <begin position="1028"/>
        <end position="1060"/>
    </location>
</feature>
<feature type="region of interest" description="Disordered" evidence="4">
    <location>
        <begin position="15"/>
        <end position="38"/>
    </location>
</feature>
<feature type="repeat" description="ANK" evidence="3">
    <location>
        <begin position="1061"/>
        <end position="1093"/>
    </location>
</feature>
<dbReference type="GeneID" id="28852541"/>
<accession>A0A179F3P6</accession>
<feature type="domain" description="Nephrocystin 3-like N-terminal" evidence="6">
    <location>
        <begin position="380"/>
        <end position="555"/>
    </location>
</feature>
<dbReference type="Gene3D" id="3.40.50.1580">
    <property type="entry name" value="Nucleoside phosphorylase domain"/>
    <property type="match status" value="1"/>
</dbReference>
<reference evidence="7 8" key="1">
    <citation type="journal article" date="2016" name="PLoS Pathog.">
        <title>Biosynthesis of antibiotic leucinostatins in bio-control fungus Purpureocillium lilacinum and their inhibition on phytophthora revealed by genome mining.</title>
        <authorList>
            <person name="Wang G."/>
            <person name="Liu Z."/>
            <person name="Lin R."/>
            <person name="Li E."/>
            <person name="Mao Z."/>
            <person name="Ling J."/>
            <person name="Yang Y."/>
            <person name="Yin W.B."/>
            <person name="Xie B."/>
        </authorList>
    </citation>
    <scope>NUCLEOTIDE SEQUENCE [LARGE SCALE GENOMIC DNA]</scope>
    <source>
        <strain evidence="7">170</strain>
    </source>
</reference>
<evidence type="ECO:0000256" key="1">
    <source>
        <dbReference type="ARBA" id="ARBA00022737"/>
    </source>
</evidence>
<dbReference type="InterPro" id="IPR036770">
    <property type="entry name" value="Ankyrin_rpt-contain_sf"/>
</dbReference>
<keyword evidence="2 3" id="KW-0040">ANK repeat</keyword>
<dbReference type="OrthoDB" id="194358at2759"/>
<dbReference type="Pfam" id="PF01048">
    <property type="entry name" value="PNP_UDP_1"/>
    <property type="match status" value="1"/>
</dbReference>
<dbReference type="InterPro" id="IPR002110">
    <property type="entry name" value="Ankyrin_rpt"/>
</dbReference>
<dbReference type="PROSITE" id="PS50297">
    <property type="entry name" value="ANK_REP_REGION"/>
    <property type="match status" value="8"/>
</dbReference>
<comment type="caution">
    <text evidence="7">The sequence shown here is derived from an EMBL/GenBank/DDBJ whole genome shotgun (WGS) entry which is preliminary data.</text>
</comment>
<evidence type="ECO:0000259" key="6">
    <source>
        <dbReference type="Pfam" id="PF24883"/>
    </source>
</evidence>
<dbReference type="GO" id="GO:0009116">
    <property type="term" value="P:nucleoside metabolic process"/>
    <property type="evidence" value="ECO:0007669"/>
    <property type="project" value="InterPro"/>
</dbReference>
<feature type="repeat" description="ANK" evidence="3">
    <location>
        <begin position="1094"/>
        <end position="1126"/>
    </location>
</feature>
<feature type="domain" description="Nucleoside phosphorylase" evidence="5">
    <location>
        <begin position="66"/>
        <end position="321"/>
    </location>
</feature>
<proteinExistence type="predicted"/>
<keyword evidence="1" id="KW-0677">Repeat</keyword>
<dbReference type="RefSeq" id="XP_018137997.1">
    <property type="nucleotide sequence ID" value="XM_018288547.1"/>
</dbReference>
<feature type="repeat" description="ANK" evidence="3">
    <location>
        <begin position="1227"/>
        <end position="1259"/>
    </location>
</feature>
<feature type="repeat" description="ANK" evidence="3">
    <location>
        <begin position="962"/>
        <end position="994"/>
    </location>
</feature>
<dbReference type="GO" id="GO:0003824">
    <property type="term" value="F:catalytic activity"/>
    <property type="evidence" value="ECO:0007669"/>
    <property type="project" value="InterPro"/>
</dbReference>
<dbReference type="PRINTS" id="PR01415">
    <property type="entry name" value="ANKYRIN"/>
</dbReference>
<dbReference type="SUPFAM" id="SSF52540">
    <property type="entry name" value="P-loop containing nucleoside triphosphate hydrolases"/>
    <property type="match status" value="1"/>
</dbReference>
<feature type="repeat" description="ANK" evidence="3">
    <location>
        <begin position="1194"/>
        <end position="1226"/>
    </location>
</feature>
<name>A0A179F3P6_METCM</name>
<keyword evidence="8" id="KW-1185">Reference proteome</keyword>
<dbReference type="Pfam" id="PF12796">
    <property type="entry name" value="Ank_2"/>
    <property type="match status" value="2"/>
</dbReference>
<gene>
    <name evidence="7" type="ORF">VFPPC_10117</name>
</gene>
<dbReference type="SUPFAM" id="SSF48403">
    <property type="entry name" value="Ankyrin repeat"/>
    <property type="match status" value="1"/>
</dbReference>
<dbReference type="InterPro" id="IPR000845">
    <property type="entry name" value="Nucleoside_phosphorylase_d"/>
</dbReference>
<evidence type="ECO:0000313" key="7">
    <source>
        <dbReference type="EMBL" id="OAQ60036.1"/>
    </source>
</evidence>
<dbReference type="Gene3D" id="1.25.40.20">
    <property type="entry name" value="Ankyrin repeat-containing domain"/>
    <property type="match status" value="3"/>
</dbReference>
<dbReference type="KEGG" id="pchm:VFPPC_10117"/>
<evidence type="ECO:0000259" key="5">
    <source>
        <dbReference type="Pfam" id="PF01048"/>
    </source>
</evidence>
<evidence type="ECO:0000256" key="4">
    <source>
        <dbReference type="SAM" id="MobiDB-lite"/>
    </source>
</evidence>
<evidence type="ECO:0000256" key="3">
    <source>
        <dbReference type="PROSITE-ProRule" id="PRU00023"/>
    </source>
</evidence>
<feature type="compositionally biased region" description="Basic residues" evidence="4">
    <location>
        <begin position="16"/>
        <end position="26"/>
    </location>
</feature>
<feature type="repeat" description="ANK" evidence="3">
    <location>
        <begin position="1160"/>
        <end position="1192"/>
    </location>
</feature>
<dbReference type="InterPro" id="IPR027417">
    <property type="entry name" value="P-loop_NTPase"/>
</dbReference>
<dbReference type="Proteomes" id="UP000078397">
    <property type="component" value="Unassembled WGS sequence"/>
</dbReference>
<dbReference type="SUPFAM" id="SSF53167">
    <property type="entry name" value="Purine and uridine phosphorylases"/>
    <property type="match status" value="1"/>
</dbReference>
<evidence type="ECO:0000256" key="2">
    <source>
        <dbReference type="ARBA" id="ARBA00023043"/>
    </source>
</evidence>
<dbReference type="InterPro" id="IPR035994">
    <property type="entry name" value="Nucleoside_phosphorylase_sf"/>
</dbReference>
<feature type="repeat" description="ANK" evidence="3">
    <location>
        <begin position="929"/>
        <end position="961"/>
    </location>
</feature>
<dbReference type="SMART" id="SM00248">
    <property type="entry name" value="ANK"/>
    <property type="match status" value="11"/>
</dbReference>
<dbReference type="InterPro" id="IPR056884">
    <property type="entry name" value="NPHP3-like_N"/>
</dbReference>